<comment type="caution">
    <text evidence="5">The sequence shown here is derived from an EMBL/GenBank/DDBJ whole genome shotgun (WGS) entry which is preliminary data.</text>
</comment>
<dbReference type="SUPFAM" id="SSF56801">
    <property type="entry name" value="Acetyl-CoA synthetase-like"/>
    <property type="match status" value="1"/>
</dbReference>
<dbReference type="FunFam" id="3.30.300.30:FF:000008">
    <property type="entry name" value="2,3-dihydroxybenzoate-AMP ligase"/>
    <property type="match status" value="1"/>
</dbReference>
<feature type="domain" description="AMP-dependent synthetase/ligase" evidence="3">
    <location>
        <begin position="50"/>
        <end position="413"/>
    </location>
</feature>
<keyword evidence="6" id="KW-1185">Reference proteome</keyword>
<evidence type="ECO:0000313" key="5">
    <source>
        <dbReference type="EMBL" id="KEI45059.1"/>
    </source>
</evidence>
<gene>
    <name evidence="5" type="ORF">GU90_07635</name>
</gene>
<dbReference type="InterPro" id="IPR050237">
    <property type="entry name" value="ATP-dep_AMP-bd_enzyme"/>
</dbReference>
<evidence type="ECO:0000259" key="3">
    <source>
        <dbReference type="Pfam" id="PF00501"/>
    </source>
</evidence>
<evidence type="ECO:0000259" key="4">
    <source>
        <dbReference type="Pfam" id="PF13193"/>
    </source>
</evidence>
<comment type="similarity">
    <text evidence="1">Belongs to the ATP-dependent AMP-binding enzyme family.</text>
</comment>
<evidence type="ECO:0000256" key="1">
    <source>
        <dbReference type="ARBA" id="ARBA00006432"/>
    </source>
</evidence>
<feature type="domain" description="AMP-binding enzyme C-terminal" evidence="4">
    <location>
        <begin position="462"/>
        <end position="538"/>
    </location>
</feature>
<dbReference type="EMBL" id="JNVU01000017">
    <property type="protein sequence ID" value="KEI45059.1"/>
    <property type="molecule type" value="Genomic_DNA"/>
</dbReference>
<dbReference type="RefSeq" id="WP_029721954.1">
    <property type="nucleotide sequence ID" value="NZ_JAJUIW010000006.1"/>
</dbReference>
<dbReference type="InterPro" id="IPR045851">
    <property type="entry name" value="AMP-bd_C_sf"/>
</dbReference>
<keyword evidence="2" id="KW-0436">Ligase</keyword>
<dbReference type="Pfam" id="PF13193">
    <property type="entry name" value="AMP-binding_C"/>
    <property type="match status" value="1"/>
</dbReference>
<evidence type="ECO:0000256" key="2">
    <source>
        <dbReference type="ARBA" id="ARBA00022598"/>
    </source>
</evidence>
<dbReference type="PANTHER" id="PTHR43767:SF1">
    <property type="entry name" value="NONRIBOSOMAL PEPTIDE SYNTHASE PES1 (EUROFUNG)-RELATED"/>
    <property type="match status" value="1"/>
</dbReference>
<proteinExistence type="inferred from homology"/>
<dbReference type="AlphaFoldDB" id="A0A073BBB8"/>
<dbReference type="InterPro" id="IPR042099">
    <property type="entry name" value="ANL_N_sf"/>
</dbReference>
<dbReference type="InterPro" id="IPR000873">
    <property type="entry name" value="AMP-dep_synth/lig_dom"/>
</dbReference>
<evidence type="ECO:0008006" key="7">
    <source>
        <dbReference type="Google" id="ProtNLM"/>
    </source>
</evidence>
<organism evidence="5 6">
    <name type="scientific">Saccharopolyspora rectivirgula</name>
    <dbReference type="NCBI Taxonomy" id="28042"/>
    <lineage>
        <taxon>Bacteria</taxon>
        <taxon>Bacillati</taxon>
        <taxon>Actinomycetota</taxon>
        <taxon>Actinomycetes</taxon>
        <taxon>Pseudonocardiales</taxon>
        <taxon>Pseudonocardiaceae</taxon>
        <taxon>Saccharopolyspora</taxon>
    </lineage>
</organism>
<dbReference type="GO" id="GO:0016878">
    <property type="term" value="F:acid-thiol ligase activity"/>
    <property type="evidence" value="ECO:0007669"/>
    <property type="project" value="UniProtKB-ARBA"/>
</dbReference>
<dbReference type="Pfam" id="PF00501">
    <property type="entry name" value="AMP-binding"/>
    <property type="match status" value="1"/>
</dbReference>
<sequence>MDQWNRLLAELTGPGGEFEVAEQEVLGGRMRVYTKGPATLRDIVALSQLHGDRDFLLYEDYRCTYGEHYRLVAALSHHLLQECGLVPGDRVAIAMRNYPEWAPVFWAVQAAGLIAVPLNAWWTADELRYGLQDSGAKLVFADAERSELLDRTLPVIEIRGDGSTSGVRSWEDLLAELPAAGALPDVRIEPDDDATIMYTSGTTGRPKGAVATHRNHCTNALNTAVVRKATAALANGGQFPPVVEEPQPGVLLTFPLFHIAGLSTLYFSTLSGAKVATMYRWDRERAAELIEEHGLTSAAGVPTVMRELAEERAVASKLTGISMGGAPIPPELVNRIGSLDGEVLPTNGYGLTETTSAVVSNSGPAYLERPDSVGRCMPGTDLKVVDPETGKEVADGEIGELCFRGPNIVRGYWNNPQATEQAFIDGWFRTGDLGYCQDGWVYVVDRLKDVVIRGGENVYCAEVEAVLHEHPAVADCAVLGVPHRGLGEEVAAVVRLREGAEADAESIRAHVGKRLAAFKVPAHVVFATEPLPRTATGKVLKRQLRQQITGS</sequence>
<evidence type="ECO:0000313" key="6">
    <source>
        <dbReference type="Proteomes" id="UP000031419"/>
    </source>
</evidence>
<dbReference type="Proteomes" id="UP000031419">
    <property type="component" value="Unassembled WGS sequence"/>
</dbReference>
<dbReference type="Gene3D" id="3.40.50.12780">
    <property type="entry name" value="N-terminal domain of ligase-like"/>
    <property type="match status" value="1"/>
</dbReference>
<dbReference type="InterPro" id="IPR020845">
    <property type="entry name" value="AMP-binding_CS"/>
</dbReference>
<dbReference type="InterPro" id="IPR025110">
    <property type="entry name" value="AMP-bd_C"/>
</dbReference>
<dbReference type="STRING" id="28042.GU90_07635"/>
<dbReference type="eggNOG" id="COG0318">
    <property type="taxonomic scope" value="Bacteria"/>
</dbReference>
<protein>
    <recommendedName>
        <fullName evidence="7">Fatty acid--CoA ligase</fullName>
    </recommendedName>
</protein>
<accession>A0A073BBB8</accession>
<name>A0A073BBB8_9PSEU</name>
<dbReference type="PROSITE" id="PS00455">
    <property type="entry name" value="AMP_BINDING"/>
    <property type="match status" value="1"/>
</dbReference>
<reference evidence="5 6" key="1">
    <citation type="submission" date="2014-06" db="EMBL/GenBank/DDBJ databases">
        <title>Saccharopolyspora rectivirgula DSM-43113 Genome sequencing.</title>
        <authorList>
            <person name="Barrera C."/>
            <person name="Millon L."/>
            <person name="Rognon B."/>
            <person name="Zaugg C."/>
            <person name="Monod M."/>
        </authorList>
    </citation>
    <scope>NUCLEOTIDE SEQUENCE [LARGE SCALE GENOMIC DNA]</scope>
    <source>
        <strain evidence="5 6">DSM 43113</strain>
    </source>
</reference>
<dbReference type="PANTHER" id="PTHR43767">
    <property type="entry name" value="LONG-CHAIN-FATTY-ACID--COA LIGASE"/>
    <property type="match status" value="1"/>
</dbReference>
<dbReference type="Gene3D" id="3.30.300.30">
    <property type="match status" value="1"/>
</dbReference>